<comment type="caution">
    <text evidence="1">The sequence shown here is derived from an EMBL/GenBank/DDBJ whole genome shotgun (WGS) entry which is preliminary data.</text>
</comment>
<dbReference type="RefSeq" id="XP_046062397.1">
    <property type="nucleotide sequence ID" value="XM_046202530.1"/>
</dbReference>
<accession>A0A9P8T6D5</accession>
<dbReference type="EMBL" id="JAEUBE010000158">
    <property type="protein sequence ID" value="KAH3667983.1"/>
    <property type="molecule type" value="Genomic_DNA"/>
</dbReference>
<evidence type="ECO:0000313" key="2">
    <source>
        <dbReference type="Proteomes" id="UP000769157"/>
    </source>
</evidence>
<dbReference type="AlphaFoldDB" id="A0A9P8T6D5"/>
<protein>
    <submittedName>
        <fullName evidence="1">Uncharacterized protein</fullName>
    </submittedName>
</protein>
<evidence type="ECO:0000313" key="1">
    <source>
        <dbReference type="EMBL" id="KAH3667983.1"/>
    </source>
</evidence>
<sequence>MARRIEPVSVDNGLVLRKTEEPRRSMTWPSLSNPAAIPSGFDNVLPNTFTCSAGSSMSTNSLGVRPYLSSAIPSLCPVSASVVSRIRGHQMYSFAADLASKEYSPSATRSAIAVLGKNPALRNWPPEDDVLAIRDTTAARERLTGLRTPLFKLKETTPVRPSMRKLLHSQCRISYTEMHSPRLGQHHLLLDSRTLSHAEVGAGAGVCLSGSDGSMSKSDEGVWAELAEDGGFSSCSSFLTLAQAVLSSTTGWNRGSTVRGSLILCSGCLIVSRK</sequence>
<gene>
    <name evidence="1" type="ORF">OGAPHI_001737</name>
</gene>
<proteinExistence type="predicted"/>
<dbReference type="Proteomes" id="UP000769157">
    <property type="component" value="Unassembled WGS sequence"/>
</dbReference>
<reference evidence="1" key="1">
    <citation type="journal article" date="2021" name="Open Biol.">
        <title>Shared evolutionary footprints suggest mitochondrial oxidative damage underlies multiple complex I losses in fungi.</title>
        <authorList>
            <person name="Schikora-Tamarit M.A."/>
            <person name="Marcet-Houben M."/>
            <person name="Nosek J."/>
            <person name="Gabaldon T."/>
        </authorList>
    </citation>
    <scope>NUCLEOTIDE SEQUENCE</scope>
    <source>
        <strain evidence="1">CBS6075</strain>
    </source>
</reference>
<keyword evidence="2" id="KW-1185">Reference proteome</keyword>
<name>A0A9P8T6D5_9ASCO</name>
<dbReference type="GeneID" id="70233704"/>
<organism evidence="1 2">
    <name type="scientific">Ogataea philodendri</name>
    <dbReference type="NCBI Taxonomy" id="1378263"/>
    <lineage>
        <taxon>Eukaryota</taxon>
        <taxon>Fungi</taxon>
        <taxon>Dikarya</taxon>
        <taxon>Ascomycota</taxon>
        <taxon>Saccharomycotina</taxon>
        <taxon>Pichiomycetes</taxon>
        <taxon>Pichiales</taxon>
        <taxon>Pichiaceae</taxon>
        <taxon>Ogataea</taxon>
    </lineage>
</organism>
<reference evidence="1" key="2">
    <citation type="submission" date="2021-01" db="EMBL/GenBank/DDBJ databases">
        <authorList>
            <person name="Schikora-Tamarit M.A."/>
        </authorList>
    </citation>
    <scope>NUCLEOTIDE SEQUENCE</scope>
    <source>
        <strain evidence="1">CBS6075</strain>
    </source>
</reference>